<feature type="region of interest" description="Disordered" evidence="4">
    <location>
        <begin position="352"/>
        <end position="373"/>
    </location>
</feature>
<evidence type="ECO:0000313" key="8">
    <source>
        <dbReference type="Proteomes" id="UP001178275"/>
    </source>
</evidence>
<keyword evidence="1" id="KW-0540">Nuclease</keyword>
<evidence type="ECO:0000256" key="3">
    <source>
        <dbReference type="ARBA" id="ARBA00022801"/>
    </source>
</evidence>
<dbReference type="Gene3D" id="3.10.450.30">
    <property type="entry name" value="Microbial ribonucleases"/>
    <property type="match status" value="1"/>
</dbReference>
<evidence type="ECO:0000256" key="4">
    <source>
        <dbReference type="SAM" id="MobiDB-lite"/>
    </source>
</evidence>
<keyword evidence="3" id="KW-0378">Hydrolase</keyword>
<evidence type="ECO:0000313" key="7">
    <source>
        <dbReference type="EMBL" id="MDP1450955.1"/>
    </source>
</evidence>
<dbReference type="Proteomes" id="UP001178275">
    <property type="component" value="Unassembled WGS sequence"/>
</dbReference>
<dbReference type="Gene3D" id="2.180.10.10">
    <property type="entry name" value="RHS repeat-associated core"/>
    <property type="match status" value="2"/>
</dbReference>
<dbReference type="GO" id="GO:0016787">
    <property type="term" value="F:hydrolase activity"/>
    <property type="evidence" value="ECO:0007669"/>
    <property type="project" value="UniProtKB-KW"/>
</dbReference>
<feature type="domain" description="DUF6531" evidence="5">
    <location>
        <begin position="403"/>
        <end position="481"/>
    </location>
</feature>
<dbReference type="PANTHER" id="PTHR32305:SF15">
    <property type="entry name" value="PROTEIN RHSA-RELATED"/>
    <property type="match status" value="1"/>
</dbReference>
<dbReference type="InterPro" id="IPR016191">
    <property type="entry name" value="Ribonuclease/ribotoxin"/>
</dbReference>
<dbReference type="GO" id="GO:0004521">
    <property type="term" value="F:RNA endonuclease activity"/>
    <property type="evidence" value="ECO:0007669"/>
    <property type="project" value="InterPro"/>
</dbReference>
<dbReference type="InterPro" id="IPR050708">
    <property type="entry name" value="T6SS_VgrG/RHS"/>
</dbReference>
<dbReference type="InterPro" id="IPR000026">
    <property type="entry name" value="N1-like"/>
</dbReference>
<reference evidence="7" key="1">
    <citation type="submission" date="2023-07" db="EMBL/GenBank/DDBJ databases">
        <title>Murine gut Bacillus species.</title>
        <authorList>
            <person name="Gutman E."/>
            <person name="Hashuel R."/>
            <person name="Litvak Y."/>
        </authorList>
    </citation>
    <scope>NUCLEOTIDE SEQUENCE</scope>
    <source>
        <strain evidence="7">RU293</strain>
    </source>
</reference>
<accession>A0AA90PEX8</accession>
<protein>
    <submittedName>
        <fullName evidence="7">Ribonuclease domain-containing protein</fullName>
    </submittedName>
</protein>
<name>A0AA90PEX8_9BACI</name>
<dbReference type="Pfam" id="PF00545">
    <property type="entry name" value="Ribonuclease"/>
    <property type="match status" value="1"/>
</dbReference>
<organism evidence="7 8">
    <name type="scientific">Peribacillus frigoritolerans</name>
    <dbReference type="NCBI Taxonomy" id="450367"/>
    <lineage>
        <taxon>Bacteria</taxon>
        <taxon>Bacillati</taxon>
        <taxon>Bacillota</taxon>
        <taxon>Bacilli</taxon>
        <taxon>Bacillales</taxon>
        <taxon>Bacillaceae</taxon>
        <taxon>Peribacillus</taxon>
    </lineage>
</organism>
<evidence type="ECO:0000256" key="2">
    <source>
        <dbReference type="ARBA" id="ARBA00022737"/>
    </source>
</evidence>
<proteinExistence type="predicted"/>
<evidence type="ECO:0000259" key="6">
    <source>
        <dbReference type="Pfam" id="PF25023"/>
    </source>
</evidence>
<dbReference type="GO" id="GO:0003723">
    <property type="term" value="F:RNA binding"/>
    <property type="evidence" value="ECO:0007669"/>
    <property type="project" value="InterPro"/>
</dbReference>
<feature type="domain" description="Teneurin-like YD-shell" evidence="6">
    <location>
        <begin position="830"/>
        <end position="1396"/>
    </location>
</feature>
<keyword evidence="2" id="KW-0677">Repeat</keyword>
<dbReference type="InterPro" id="IPR056823">
    <property type="entry name" value="TEN-like_YD-shell"/>
</dbReference>
<dbReference type="InterPro" id="IPR022385">
    <property type="entry name" value="Rhs_assc_core"/>
</dbReference>
<dbReference type="InterPro" id="IPR031325">
    <property type="entry name" value="RHS_repeat"/>
</dbReference>
<dbReference type="Pfam" id="PF20148">
    <property type="entry name" value="DUF6531"/>
    <property type="match status" value="1"/>
</dbReference>
<dbReference type="Pfam" id="PF05593">
    <property type="entry name" value="RHS_repeat"/>
    <property type="match status" value="1"/>
</dbReference>
<sequence length="1526" mass="172151">MKNPTVSSYSYGEGKADGYIDVKWGSVHGAKSYDLQMYDGKGYQTIYSGTSTSWSSKGKKIFPKAPYSTSTTYKTDSTGVELPVDPSAFYSAKSGATTTKKDYGFRVVAKFANGNSPASTVIYKSIPVVQVGIPDIPTVKSYAYPETDTVNKGRGWLDISWKPVTNATGYKVLIWNGTKYKEFSVGKVTSVSTKGKKIWPTDADLKIGIKELYPVELDKSTSIGKGTELPIDPSITYGNGSNRYSIRVKAISEAGDSASSDVNYGYIPLYAPKNAKLTSNLEDMVNNKSSLTVKWDATPSAKYYEVQISDDKTTKTYQVKGKTSFTTEPIYGVSSNYSATVKAYYVDDDNAPETEQGKMTGNRGLSPASSKATVSIDPREDLNGLEDHFTYEDHHSFGNATASVNVTTGNMVMEFTDQSLFTQGLLGFDFTRYYNSRSTRTSVLGQGWTFAGNENLVEVDATSTEPAKVIYYDEDGTKHEFSYDSSNKKYISPKGKYLTLTKETANGAQGFTLKEKDGFSKIFEGNSSKTKEFRLYAYKDINQNTIRFFYNQDKLSEISEVNQQGEKIRSSIQLTYNNDGLINKVGYGSNWKEIGYQNKQLASIVTKDSRTTDSIIEKLSYNALGQLASYIDGKGNETKYLYDENELKIFDKQEIDASISVSTTYRYDQAKNEFTVTDTDDNETVYKRDTKNGTFAVSEIMNSDETTSTLKYDEQYNVLQSVDEEGITSSNSYDSHGNLKTNTDSNGTTSYEYDDKNQVTKVTDPKGTLTINTYEGESLSSTKIGEETTKYEYDSFGRETKVIYPNQTYLETIYDDLKERITIKDTKGQSTSTSYDQFGNIKSKTDAGERIVSYEYHPLQPNVVSAVTDGKGKTTQYKYDGNGNLTTLTDALGRNKTYEYNDNDQSTKATLPGMVFTYHYNLNGNMDEEVKPSGNKLTYSYDDMDQVESVTASTPSNVEVLKWIQTYTDGGQVSSVTYKDLGSDQTLLQKDFAYNNQAQLESYTQGKYRIGYTYDENEYPQSSTIHYNQDTDAWKIEQTLKYTAEGKTDVQTVGVGEQKWLVFDYDDDLANNKRKVTVNENLYQKTNTFNQSNLLESIVYTQENDTSIKYAYKYDGSDNILEEVSPQGATSFTYDKNSQLIQEVLPDGTINKYDYDDVGNRKESTRDGKTDIFSYNEANQIATKNDIVYKYDKDGNLIQDEHYKYEYNALGYQTRVTALQGKEVARYEYDEAGLRTKKIIGSQTHEYYYDGDQLSLEVIRIGDSIEQYRNYQWEGYTPLGMVIREKDVSGNWKEQAYHYWTNHRGDVVSIRDNEGKEVGSYTYDAYGNVLTKVGKVAQANPIRYAGYFFDEETKNYYLQARYYNPTNGAFLALDPDSGDNDDPSTQNGYGYTSNNPLKYVDYNGEKFGFLLKFGKTAGKWVVKKGKKVWQSGKKVVRKIKTSYVIPKEAKNTLKYVKKHGHPKQGYKGGGVYKNSNELLPTNTKYKEYDIFSKKKGKNRGSERIVIGENGKAYYTNNHYKTFKTMN</sequence>
<feature type="compositionally biased region" description="Polar residues" evidence="4">
    <location>
        <begin position="727"/>
        <end position="751"/>
    </location>
</feature>
<feature type="region of interest" description="Disordered" evidence="4">
    <location>
        <begin position="727"/>
        <end position="752"/>
    </location>
</feature>
<evidence type="ECO:0000259" key="5">
    <source>
        <dbReference type="Pfam" id="PF20148"/>
    </source>
</evidence>
<comment type="caution">
    <text evidence="7">The sequence shown here is derived from an EMBL/GenBank/DDBJ whole genome shotgun (WGS) entry which is preliminary data.</text>
</comment>
<dbReference type="NCBIfam" id="TIGR01643">
    <property type="entry name" value="YD_repeat_2x"/>
    <property type="match status" value="5"/>
</dbReference>
<dbReference type="InterPro" id="IPR006530">
    <property type="entry name" value="YD"/>
</dbReference>
<dbReference type="PANTHER" id="PTHR32305">
    <property type="match status" value="1"/>
</dbReference>
<dbReference type="NCBIfam" id="TIGR03696">
    <property type="entry name" value="Rhs_assc_core"/>
    <property type="match status" value="1"/>
</dbReference>
<evidence type="ECO:0000256" key="1">
    <source>
        <dbReference type="ARBA" id="ARBA00022722"/>
    </source>
</evidence>
<dbReference type="Pfam" id="PF25023">
    <property type="entry name" value="TEN_YD-shell"/>
    <property type="match status" value="1"/>
</dbReference>
<dbReference type="InterPro" id="IPR045351">
    <property type="entry name" value="DUF6531"/>
</dbReference>
<gene>
    <name evidence="7" type="ORF">Q8G36_07735</name>
</gene>
<dbReference type="SUPFAM" id="SSF53933">
    <property type="entry name" value="Microbial ribonucleases"/>
    <property type="match status" value="1"/>
</dbReference>
<dbReference type="EMBL" id="JAUUTW010000006">
    <property type="protein sequence ID" value="MDP1450955.1"/>
    <property type="molecule type" value="Genomic_DNA"/>
</dbReference>